<dbReference type="AlphaFoldDB" id="A0A0X8HTT0"/>
<proteinExistence type="predicted"/>
<keyword evidence="2" id="KW-1185">Reference proteome</keyword>
<dbReference type="GeneID" id="28724605"/>
<dbReference type="Proteomes" id="UP000243052">
    <property type="component" value="Chromosome v"/>
</dbReference>
<dbReference type="EMBL" id="CP014245">
    <property type="protein sequence ID" value="AMD21321.1"/>
    <property type="molecule type" value="Genomic_DNA"/>
</dbReference>
<dbReference type="OrthoDB" id="4061472at2759"/>
<evidence type="ECO:0000313" key="1">
    <source>
        <dbReference type="EMBL" id="AMD21321.1"/>
    </source>
</evidence>
<sequence length="492" mass="55093">MSLTKSLFGIGATEVHSKVVQLKNLKCHGTLMRHKSPETPVFLFNSFNLESNPLVDVHESDSLKIQLVLAQDTCYLPGMFSIQESCAATTSTVGRSALDQEMLLQSRSVFTGAVIITVKGCSGVLFQDLKVQLSGYSSEFVCLTQFGERVVRLLKEVTEEQSAAMMPMIRDTIHFETKLTLLSPGTYTYPFNFVLDPYNFHASIGTHLGSTQYRVEFSSTVMKQKGHYETIFLSKAVTVKKTLPPGNLLKYDCVESRGTWRNGLLDYEIYLSTKLIEFDQPFQFHLNLLKSDVRKLSINHVEVILEQNILIPCVKKRDLNLEVPKSKSYMVTNMFLLDKRHVGNGGTMQHLLQFSELVVSSTKQSIVMSKSLYPYYCEVNDSLGSERCKLKITHVLKAQISLKLMEPGSKSINMLICLKLPVILVDQDMSSSLHLPPYEECNSEIYEGNDAFLTKTSTSLSAATTNNDPESPPSYNEIFDAYSSATSSTASY</sequence>
<name>A0A0X8HTT0_9SACH</name>
<gene>
    <name evidence="1" type="ORF">AW171_hschr53266</name>
</gene>
<reference evidence="1 2" key="1">
    <citation type="submission" date="2016-01" db="EMBL/GenBank/DDBJ databases">
        <title>Genome sequence of the yeast Holleya sinecauda.</title>
        <authorList>
            <person name="Dietrich F.S."/>
        </authorList>
    </citation>
    <scope>NUCLEOTIDE SEQUENCE [LARGE SCALE GENOMIC DNA]</scope>
    <source>
        <strain evidence="1 2">ATCC 58844</strain>
    </source>
</reference>
<organism evidence="1 2">
    <name type="scientific">Eremothecium sinecaudum</name>
    <dbReference type="NCBI Taxonomy" id="45286"/>
    <lineage>
        <taxon>Eukaryota</taxon>
        <taxon>Fungi</taxon>
        <taxon>Dikarya</taxon>
        <taxon>Ascomycota</taxon>
        <taxon>Saccharomycotina</taxon>
        <taxon>Saccharomycetes</taxon>
        <taxon>Saccharomycetales</taxon>
        <taxon>Saccharomycetaceae</taxon>
        <taxon>Eremothecium</taxon>
    </lineage>
</organism>
<accession>A0A0X8HTT0</accession>
<dbReference type="RefSeq" id="XP_017988317.1">
    <property type="nucleotide sequence ID" value="XM_018132828.1"/>
</dbReference>
<evidence type="ECO:0000313" key="2">
    <source>
        <dbReference type="Proteomes" id="UP000243052"/>
    </source>
</evidence>
<protein>
    <submittedName>
        <fullName evidence="1">HER042Cp</fullName>
    </submittedName>
</protein>